<feature type="domain" description="Glutamyl/glutaminyl-tRNA synthetase class Ib anti-codon binding" evidence="15">
    <location>
        <begin position="373"/>
        <end position="459"/>
    </location>
</feature>
<keyword evidence="6 12" id="KW-0547">Nucleotide-binding</keyword>
<dbReference type="Gene3D" id="2.40.240.10">
    <property type="entry name" value="Ribosomal Protein L25, Chain P"/>
    <property type="match status" value="1"/>
</dbReference>
<dbReference type="PROSITE" id="PS00178">
    <property type="entry name" value="AA_TRNA_LIGASE_I"/>
    <property type="match status" value="1"/>
</dbReference>
<protein>
    <recommendedName>
        <fullName evidence="3">glutamate--tRNA ligase</fullName>
        <ecNumber evidence="3">6.1.1.17</ecNumber>
    </recommendedName>
    <alternativeName>
        <fullName evidence="10">Glutamyl-tRNA synthetase</fullName>
    </alternativeName>
</protein>
<dbReference type="EMBL" id="ATMH01007079">
    <property type="protein sequence ID" value="EPY24640.1"/>
    <property type="molecule type" value="Genomic_DNA"/>
</dbReference>
<evidence type="ECO:0000256" key="12">
    <source>
        <dbReference type="RuleBase" id="RU363037"/>
    </source>
</evidence>
<evidence type="ECO:0000259" key="16">
    <source>
        <dbReference type="Pfam" id="PF20974"/>
    </source>
</evidence>
<evidence type="ECO:0000256" key="13">
    <source>
        <dbReference type="SAM" id="SignalP"/>
    </source>
</evidence>
<evidence type="ECO:0000256" key="1">
    <source>
        <dbReference type="ARBA" id="ARBA00004496"/>
    </source>
</evidence>
<evidence type="ECO:0000313" key="18">
    <source>
        <dbReference type="Proteomes" id="UP000015354"/>
    </source>
</evidence>
<dbReference type="PANTHER" id="PTHR43097:SF5">
    <property type="entry name" value="GLUTAMATE--TRNA LIGASE"/>
    <property type="match status" value="1"/>
</dbReference>
<dbReference type="AlphaFoldDB" id="S9VN50"/>
<dbReference type="InterPro" id="IPR001412">
    <property type="entry name" value="aa-tRNA-synth_I_CS"/>
</dbReference>
<keyword evidence="5 12" id="KW-0436">Ligase</keyword>
<evidence type="ECO:0000256" key="5">
    <source>
        <dbReference type="ARBA" id="ARBA00022598"/>
    </source>
</evidence>
<dbReference type="FunFam" id="3.40.50.620:FF:000037">
    <property type="entry name" value="Glutamine--tRNA ligase cytoplasmic"/>
    <property type="match status" value="1"/>
</dbReference>
<evidence type="ECO:0000256" key="2">
    <source>
        <dbReference type="ARBA" id="ARBA00008927"/>
    </source>
</evidence>
<dbReference type="InterPro" id="IPR020058">
    <property type="entry name" value="Glu/Gln-tRNA-synth_Ib_cat-dom"/>
</dbReference>
<feature type="domain" description="tRNA synthetases class I (E and Q) anti-codon binding" evidence="16">
    <location>
        <begin position="476"/>
        <end position="549"/>
    </location>
</feature>
<proteinExistence type="inferred from homology"/>
<dbReference type="InterPro" id="IPR049437">
    <property type="entry name" value="tRNA-synt_1c_C2"/>
</dbReference>
<dbReference type="EC" id="6.1.1.17" evidence="3"/>
<evidence type="ECO:0000256" key="8">
    <source>
        <dbReference type="ARBA" id="ARBA00022917"/>
    </source>
</evidence>
<dbReference type="Pfam" id="PF03950">
    <property type="entry name" value="tRNA-synt_1c_C"/>
    <property type="match status" value="1"/>
</dbReference>
<accession>S9VN50</accession>
<dbReference type="GO" id="GO:0005829">
    <property type="term" value="C:cytosol"/>
    <property type="evidence" value="ECO:0007669"/>
    <property type="project" value="TreeGrafter"/>
</dbReference>
<dbReference type="InterPro" id="IPR050132">
    <property type="entry name" value="Gln/Glu-tRNA_Ligase"/>
</dbReference>
<dbReference type="InterPro" id="IPR020056">
    <property type="entry name" value="Rbsml_bL25/Gln-tRNA_synth_N"/>
</dbReference>
<dbReference type="GO" id="GO:0004818">
    <property type="term" value="F:glutamate-tRNA ligase activity"/>
    <property type="evidence" value="ECO:0007669"/>
    <property type="project" value="UniProtKB-EC"/>
</dbReference>
<keyword evidence="7 12" id="KW-0067">ATP-binding</keyword>
<dbReference type="InterPro" id="IPR004526">
    <property type="entry name" value="Glu-tRNA-synth_arc/euk"/>
</dbReference>
<comment type="catalytic activity">
    <reaction evidence="11">
        <text>tRNA(Glu) + L-glutamate + ATP = L-glutamyl-tRNA(Glu) + AMP + diphosphate</text>
        <dbReference type="Rhea" id="RHEA:23540"/>
        <dbReference type="Rhea" id="RHEA-COMP:9663"/>
        <dbReference type="Rhea" id="RHEA-COMP:9680"/>
        <dbReference type="ChEBI" id="CHEBI:29985"/>
        <dbReference type="ChEBI" id="CHEBI:30616"/>
        <dbReference type="ChEBI" id="CHEBI:33019"/>
        <dbReference type="ChEBI" id="CHEBI:78442"/>
        <dbReference type="ChEBI" id="CHEBI:78520"/>
        <dbReference type="ChEBI" id="CHEBI:456215"/>
        <dbReference type="EC" id="6.1.1.17"/>
    </reaction>
</comment>
<feature type="signal peptide" evidence="13">
    <location>
        <begin position="1"/>
        <end position="17"/>
    </location>
</feature>
<feature type="chain" id="PRO_5004572075" description="glutamate--tRNA ligase" evidence="13">
    <location>
        <begin position="18"/>
        <end position="611"/>
    </location>
</feature>
<dbReference type="InterPro" id="IPR014729">
    <property type="entry name" value="Rossmann-like_a/b/a_fold"/>
</dbReference>
<dbReference type="GO" id="GO:0005524">
    <property type="term" value="F:ATP binding"/>
    <property type="evidence" value="ECO:0007669"/>
    <property type="project" value="UniProtKB-KW"/>
</dbReference>
<evidence type="ECO:0000256" key="10">
    <source>
        <dbReference type="ARBA" id="ARBA00030865"/>
    </source>
</evidence>
<evidence type="ECO:0000256" key="3">
    <source>
        <dbReference type="ARBA" id="ARBA00012835"/>
    </source>
</evidence>
<reference evidence="17 18" key="1">
    <citation type="journal article" date="2013" name="PLoS ONE">
        <title>Predicting the Proteins of Angomonas deanei, Strigomonas culicis and Their Respective Endosymbionts Reveals New Aspects of the Trypanosomatidae Family.</title>
        <authorList>
            <person name="Motta M.C."/>
            <person name="Martins A.C."/>
            <person name="de Souza S.S."/>
            <person name="Catta-Preta C.M."/>
            <person name="Silva R."/>
            <person name="Klein C.C."/>
            <person name="de Almeida L.G."/>
            <person name="de Lima Cunha O."/>
            <person name="Ciapina L.P."/>
            <person name="Brocchi M."/>
            <person name="Colabardini A.C."/>
            <person name="de Araujo Lima B."/>
            <person name="Machado C.R."/>
            <person name="de Almeida Soares C.M."/>
            <person name="Probst C.M."/>
            <person name="de Menezes C.B."/>
            <person name="Thompson C.E."/>
            <person name="Bartholomeu D.C."/>
            <person name="Gradia D.F."/>
            <person name="Pavoni D.P."/>
            <person name="Grisard E.C."/>
            <person name="Fantinatti-Garboggini F."/>
            <person name="Marchini F.K."/>
            <person name="Rodrigues-Luiz G.F."/>
            <person name="Wagner G."/>
            <person name="Goldman G.H."/>
            <person name="Fietto J.L."/>
            <person name="Elias M.C."/>
            <person name="Goldman M.H."/>
            <person name="Sagot M.F."/>
            <person name="Pereira M."/>
            <person name="Stoco P.H."/>
            <person name="de Mendonca-Neto R.P."/>
            <person name="Teixeira S.M."/>
            <person name="Maciel T.E."/>
            <person name="de Oliveira Mendes T.A."/>
            <person name="Urmenyi T.P."/>
            <person name="de Souza W."/>
            <person name="Schenkman S."/>
            <person name="de Vasconcelos A.T."/>
        </authorList>
    </citation>
    <scope>NUCLEOTIDE SEQUENCE [LARGE SCALE GENOMIC DNA]</scope>
</reference>
<sequence>MFSPLLLLLLLLLYSYCMRIFRNHNFILNTTNKALFFNFSLFSKKRMAAPEEKDKLQLTDAEQGKVVTRFPPEASGFLHIGHAKAALINRMLADKYEGKMLFRFDDTNPAKEKEHFEKAIEDDLTTLGVSYDSGPTFSSDYFRLMKDKAEELIQRGLAYCDKTPREEMQKCRFDGIPTQYRDNSVEENVRLWKEMQEGSEEGQITCLRAKISIDDPNKAMRDPVMYRVNFTPHARHGTEEKVYPTYDFCCPIIDSVEGVTHALRTNEYHDRNDQYYWFCDALKIRKPLIEDFSRLNMEYSVMSKRKLTKLVDTHVVNGWDDPRFPTVRSLVRRGMKVEALRQFVADQGMSKTVNFMEWSKIWFYNTQILDPSSPRYTVVSNTLKVRCTVEGQAHMEEGTKALHKKNAELGEKTYYKSDVVFLDAEDVALIKDGDEVTLMDWCNAYVRDIKKGDNGLPTEATIVLNPEGDVKKTKYKLTWVPENPKSVVFTLREYDHILTKKKPEPEESIDDIIAPVSIYTQEVIGEEALQVLKKGDIVQLERRGYYIVDNDEGEKKELIYIPDGRDKINHLSAKAQYLKTLPQKASAADELAAKRAAKAAKKAAQKAATAK</sequence>
<dbReference type="InterPro" id="IPR020059">
    <property type="entry name" value="Glu/Gln-tRNA-synth_Ib_codon-bd"/>
</dbReference>
<comment type="subcellular location">
    <subcellularLocation>
        <location evidence="1">Cytoplasm</location>
    </subcellularLocation>
</comment>
<dbReference type="Gene3D" id="3.40.50.620">
    <property type="entry name" value="HUPs"/>
    <property type="match status" value="1"/>
</dbReference>
<evidence type="ECO:0000256" key="9">
    <source>
        <dbReference type="ARBA" id="ARBA00023146"/>
    </source>
</evidence>
<dbReference type="PRINTS" id="PR00987">
    <property type="entry name" value="TRNASYNTHGLU"/>
</dbReference>
<keyword evidence="8 12" id="KW-0648">Protein biosynthesis</keyword>
<dbReference type="GO" id="GO:0006424">
    <property type="term" value="P:glutamyl-tRNA aminoacylation"/>
    <property type="evidence" value="ECO:0007669"/>
    <property type="project" value="InterPro"/>
</dbReference>
<evidence type="ECO:0000256" key="7">
    <source>
        <dbReference type="ARBA" id="ARBA00022840"/>
    </source>
</evidence>
<evidence type="ECO:0000256" key="11">
    <source>
        <dbReference type="ARBA" id="ARBA00048351"/>
    </source>
</evidence>
<keyword evidence="18" id="KW-1185">Reference proteome</keyword>
<dbReference type="InterPro" id="IPR000924">
    <property type="entry name" value="Glu/Gln-tRNA-synth"/>
</dbReference>
<comment type="caution">
    <text evidence="17">The sequence shown here is derived from an EMBL/GenBank/DDBJ whole genome shotgun (WGS) entry which is preliminary data.</text>
</comment>
<dbReference type="InterPro" id="IPR011035">
    <property type="entry name" value="Ribosomal_bL25/Gln-tRNA_synth"/>
</dbReference>
<dbReference type="SUPFAM" id="SSF50715">
    <property type="entry name" value="Ribosomal protein L25-like"/>
    <property type="match status" value="1"/>
</dbReference>
<dbReference type="SUPFAM" id="SSF52374">
    <property type="entry name" value="Nucleotidylyl transferase"/>
    <property type="match status" value="1"/>
</dbReference>
<dbReference type="OrthoDB" id="10250478at2759"/>
<evidence type="ECO:0000256" key="6">
    <source>
        <dbReference type="ARBA" id="ARBA00022741"/>
    </source>
</evidence>
<dbReference type="NCBIfam" id="TIGR00463">
    <property type="entry name" value="gltX_arch"/>
    <property type="match status" value="1"/>
</dbReference>
<dbReference type="Pfam" id="PF20974">
    <property type="entry name" value="tRNA-synt_1c_C2"/>
    <property type="match status" value="1"/>
</dbReference>
<keyword evidence="9 12" id="KW-0030">Aminoacyl-tRNA synthetase</keyword>
<gene>
    <name evidence="17" type="ORF">STCU_07079</name>
</gene>
<evidence type="ECO:0000259" key="15">
    <source>
        <dbReference type="Pfam" id="PF03950"/>
    </source>
</evidence>
<evidence type="ECO:0000313" key="17">
    <source>
        <dbReference type="EMBL" id="EPY24640.1"/>
    </source>
</evidence>
<feature type="domain" description="Glutamyl/glutaminyl-tRNA synthetase class Ib catalytic" evidence="14">
    <location>
        <begin position="65"/>
        <end position="370"/>
    </location>
</feature>
<keyword evidence="4" id="KW-0963">Cytoplasm</keyword>
<dbReference type="PANTHER" id="PTHR43097">
    <property type="entry name" value="GLUTAMINE-TRNA LIGASE"/>
    <property type="match status" value="1"/>
</dbReference>
<comment type="similarity">
    <text evidence="2">Belongs to the class-I aminoacyl-tRNA synthetase family. Glutamate--tRNA ligase type 2 subfamily.</text>
</comment>
<evidence type="ECO:0000259" key="14">
    <source>
        <dbReference type="Pfam" id="PF00749"/>
    </source>
</evidence>
<name>S9VN50_9TRYP</name>
<dbReference type="Proteomes" id="UP000015354">
    <property type="component" value="Unassembled WGS sequence"/>
</dbReference>
<organism evidence="17 18">
    <name type="scientific">Strigomonas culicis</name>
    <dbReference type="NCBI Taxonomy" id="28005"/>
    <lineage>
        <taxon>Eukaryota</taxon>
        <taxon>Discoba</taxon>
        <taxon>Euglenozoa</taxon>
        <taxon>Kinetoplastea</taxon>
        <taxon>Metakinetoplastina</taxon>
        <taxon>Trypanosomatida</taxon>
        <taxon>Trypanosomatidae</taxon>
        <taxon>Strigomonadinae</taxon>
        <taxon>Strigomonas</taxon>
    </lineage>
</organism>
<dbReference type="Pfam" id="PF00749">
    <property type="entry name" value="tRNA-synt_1c"/>
    <property type="match status" value="1"/>
</dbReference>
<dbReference type="GO" id="GO:0017102">
    <property type="term" value="C:methionyl glutamyl tRNA synthetase complex"/>
    <property type="evidence" value="ECO:0007669"/>
    <property type="project" value="TreeGrafter"/>
</dbReference>
<keyword evidence="13" id="KW-0732">Signal</keyword>
<evidence type="ECO:0000256" key="4">
    <source>
        <dbReference type="ARBA" id="ARBA00022490"/>
    </source>
</evidence>